<evidence type="ECO:0000256" key="1">
    <source>
        <dbReference type="ARBA" id="ARBA00004442"/>
    </source>
</evidence>
<sequence>MKVRIEGHTDDIGSMKYNMDLSSKRAQAIKDYLVGKGIDPSRITTIGLGYTQPIADNDTPEGRALNRRAEIIPIK</sequence>
<dbReference type="PROSITE" id="PS51123">
    <property type="entry name" value="OMPA_2"/>
    <property type="match status" value="1"/>
</dbReference>
<name>A0A286TX90_9BACT</name>
<dbReference type="InterPro" id="IPR036737">
    <property type="entry name" value="OmpA-like_sf"/>
</dbReference>
<dbReference type="Gene3D" id="3.30.1330.60">
    <property type="entry name" value="OmpA-like domain"/>
    <property type="match status" value="1"/>
</dbReference>
<dbReference type="CDD" id="cd07185">
    <property type="entry name" value="OmpA_C-like"/>
    <property type="match status" value="1"/>
</dbReference>
<evidence type="ECO:0000256" key="2">
    <source>
        <dbReference type="ARBA" id="ARBA00023136"/>
    </source>
</evidence>
<dbReference type="PRINTS" id="PR01021">
    <property type="entry name" value="OMPADOMAIN"/>
</dbReference>
<gene>
    <name evidence="6" type="ORF">SCALIN_C13_0026</name>
</gene>
<evidence type="ECO:0000313" key="7">
    <source>
        <dbReference type="Proteomes" id="UP000218542"/>
    </source>
</evidence>
<dbReference type="RefSeq" id="WP_203415397.1">
    <property type="nucleotide sequence ID" value="NZ_BAOS01000013.1"/>
</dbReference>
<dbReference type="AlphaFoldDB" id="A0A286TX90"/>
<dbReference type="PRINTS" id="PR01023">
    <property type="entry name" value="NAFLGMOTY"/>
</dbReference>
<feature type="domain" description="OmpA-like" evidence="5">
    <location>
        <begin position="1"/>
        <end position="75"/>
    </location>
</feature>
<keyword evidence="3" id="KW-0998">Cell outer membrane</keyword>
<evidence type="ECO:0000259" key="5">
    <source>
        <dbReference type="PROSITE" id="PS51123"/>
    </source>
</evidence>
<comment type="caution">
    <text evidence="6">The sequence shown here is derived from an EMBL/GenBank/DDBJ whole genome shotgun (WGS) entry which is preliminary data.</text>
</comment>
<dbReference type="InterPro" id="IPR050330">
    <property type="entry name" value="Bact_OuterMem_StrucFunc"/>
</dbReference>
<dbReference type="Pfam" id="PF00691">
    <property type="entry name" value="OmpA"/>
    <property type="match status" value="1"/>
</dbReference>
<accession>A0A286TX90</accession>
<proteinExistence type="predicted"/>
<evidence type="ECO:0000256" key="4">
    <source>
        <dbReference type="PROSITE-ProRule" id="PRU00473"/>
    </source>
</evidence>
<dbReference type="Proteomes" id="UP000218542">
    <property type="component" value="Unassembled WGS sequence"/>
</dbReference>
<dbReference type="PANTHER" id="PTHR30329">
    <property type="entry name" value="STATOR ELEMENT OF FLAGELLAR MOTOR COMPLEX"/>
    <property type="match status" value="1"/>
</dbReference>
<protein>
    <submittedName>
        <fullName evidence="6">Outer membrane protein and related peptidoglycan-associated (Lipo)proteins</fullName>
    </submittedName>
</protein>
<dbReference type="InterPro" id="IPR006665">
    <property type="entry name" value="OmpA-like"/>
</dbReference>
<dbReference type="InterPro" id="IPR006664">
    <property type="entry name" value="OMP_bac"/>
</dbReference>
<dbReference type="GO" id="GO:0009279">
    <property type="term" value="C:cell outer membrane"/>
    <property type="evidence" value="ECO:0007669"/>
    <property type="project" value="UniProtKB-SubCell"/>
</dbReference>
<organism evidence="6 7">
    <name type="scientific">Candidatus Scalindua japonica</name>
    <dbReference type="NCBI Taxonomy" id="1284222"/>
    <lineage>
        <taxon>Bacteria</taxon>
        <taxon>Pseudomonadati</taxon>
        <taxon>Planctomycetota</taxon>
        <taxon>Candidatus Brocadiia</taxon>
        <taxon>Candidatus Brocadiales</taxon>
        <taxon>Candidatus Scalinduaceae</taxon>
        <taxon>Candidatus Scalindua</taxon>
    </lineage>
</organism>
<evidence type="ECO:0000313" key="6">
    <source>
        <dbReference type="EMBL" id="GAX60515.1"/>
    </source>
</evidence>
<keyword evidence="2 4" id="KW-0472">Membrane</keyword>
<comment type="subcellular location">
    <subcellularLocation>
        <location evidence="1">Cell outer membrane</location>
    </subcellularLocation>
</comment>
<dbReference type="PANTHER" id="PTHR30329:SF21">
    <property type="entry name" value="LIPOPROTEIN YIAD-RELATED"/>
    <property type="match status" value="1"/>
</dbReference>
<evidence type="ECO:0000256" key="3">
    <source>
        <dbReference type="ARBA" id="ARBA00023237"/>
    </source>
</evidence>
<reference evidence="6 7" key="1">
    <citation type="journal article" date="2017" name="Environ. Microbiol. Rep.">
        <title>Genetic diversity of marine anaerobic ammonium-oxidizing bacteria as revealed by genomic and proteomic analyses of 'Candidatus Scalindua japonica'.</title>
        <authorList>
            <person name="Oshiki M."/>
            <person name="Mizuto K."/>
            <person name="Kimura Z."/>
            <person name="Kindaichi T."/>
            <person name="Satoh H."/>
            <person name="Okabe S."/>
        </authorList>
    </citation>
    <scope>NUCLEOTIDE SEQUENCE [LARGE SCALE GENOMIC DNA]</scope>
    <source>
        <strain evidence="7">husup-a2</strain>
    </source>
</reference>
<keyword evidence="7" id="KW-1185">Reference proteome</keyword>
<dbReference type="EMBL" id="BAOS01000013">
    <property type="protein sequence ID" value="GAX60515.1"/>
    <property type="molecule type" value="Genomic_DNA"/>
</dbReference>
<dbReference type="SUPFAM" id="SSF103088">
    <property type="entry name" value="OmpA-like"/>
    <property type="match status" value="1"/>
</dbReference>